<dbReference type="Gene3D" id="1.10.240.10">
    <property type="entry name" value="Tyrosyl-Transfer RNA Synthetase"/>
    <property type="match status" value="1"/>
</dbReference>
<reference evidence="9 10" key="1">
    <citation type="submission" date="2020-07" db="EMBL/GenBank/DDBJ databases">
        <title>Pseudogemmobacter sp. nov., isolated from poultry manure in Taiwan.</title>
        <authorList>
            <person name="Lin S.-Y."/>
            <person name="Tang Y.-S."/>
            <person name="Young C.-C."/>
        </authorList>
    </citation>
    <scope>NUCLEOTIDE SEQUENCE [LARGE SCALE GENOMIC DNA]</scope>
    <source>
        <strain evidence="9 10">CC-YST710</strain>
    </source>
</reference>
<comment type="function">
    <text evidence="7">Catalyzes the attachment of tyrosine to tRNA(Tyr) in a two-step reaction: tyrosine is first activated by ATP to form Tyr-AMP and then transferred to the acceptor end of tRNA(Tyr).</text>
</comment>
<keyword evidence="3 7" id="KW-0067">ATP-binding</keyword>
<feature type="binding site" evidence="7">
    <location>
        <position position="177"/>
    </location>
    <ligand>
        <name>L-tyrosine</name>
        <dbReference type="ChEBI" id="CHEBI:58315"/>
    </ligand>
</feature>
<organism evidence="9 10">
    <name type="scientific">Pseudogemmobacter faecipullorum</name>
    <dbReference type="NCBI Taxonomy" id="2755041"/>
    <lineage>
        <taxon>Bacteria</taxon>
        <taxon>Pseudomonadati</taxon>
        <taxon>Pseudomonadota</taxon>
        <taxon>Alphaproteobacteria</taxon>
        <taxon>Rhodobacterales</taxon>
        <taxon>Paracoccaceae</taxon>
        <taxon>Pseudogemmobacter</taxon>
    </lineage>
</organism>
<accession>A0ABS8CKW4</accession>
<dbReference type="PANTHER" id="PTHR11766">
    <property type="entry name" value="TYROSYL-TRNA SYNTHETASE"/>
    <property type="match status" value="1"/>
</dbReference>
<evidence type="ECO:0000256" key="2">
    <source>
        <dbReference type="ARBA" id="ARBA00022741"/>
    </source>
</evidence>
<keyword evidence="10" id="KW-1185">Reference proteome</keyword>
<keyword evidence="2 7" id="KW-0547">Nucleotide-binding</keyword>
<dbReference type="Proteomes" id="UP001198571">
    <property type="component" value="Unassembled WGS sequence"/>
</dbReference>
<dbReference type="Pfam" id="PF00579">
    <property type="entry name" value="tRNA-synt_1b"/>
    <property type="match status" value="1"/>
</dbReference>
<dbReference type="PROSITE" id="PS50889">
    <property type="entry name" value="S4"/>
    <property type="match status" value="1"/>
</dbReference>
<dbReference type="Gene3D" id="3.40.50.620">
    <property type="entry name" value="HUPs"/>
    <property type="match status" value="1"/>
</dbReference>
<dbReference type="SUPFAM" id="SSF55174">
    <property type="entry name" value="Alpha-L RNA-binding motif"/>
    <property type="match status" value="1"/>
</dbReference>
<evidence type="ECO:0000256" key="8">
    <source>
        <dbReference type="PROSITE-ProRule" id="PRU00182"/>
    </source>
</evidence>
<evidence type="ECO:0000313" key="10">
    <source>
        <dbReference type="Proteomes" id="UP001198571"/>
    </source>
</evidence>
<feature type="short sequence motif" description="'KMSKS' region" evidence="7">
    <location>
        <begin position="237"/>
        <end position="241"/>
    </location>
</feature>
<gene>
    <name evidence="7" type="primary">tyrS</name>
    <name evidence="9" type="ORF">H0485_08495</name>
</gene>
<dbReference type="EC" id="6.1.1.1" evidence="7"/>
<proteinExistence type="inferred from homology"/>
<dbReference type="InterPro" id="IPR024107">
    <property type="entry name" value="Tyr-tRNA-ligase_bac_1"/>
</dbReference>
<keyword evidence="8" id="KW-0694">RNA-binding</keyword>
<evidence type="ECO:0000256" key="6">
    <source>
        <dbReference type="ARBA" id="ARBA00048248"/>
    </source>
</evidence>
<dbReference type="InterPro" id="IPR002305">
    <property type="entry name" value="aa-tRNA-synth_Ic"/>
</dbReference>
<comment type="subcellular location">
    <subcellularLocation>
        <location evidence="7">Cytoplasm</location>
    </subcellularLocation>
</comment>
<name>A0ABS8CKW4_9RHOB</name>
<dbReference type="RefSeq" id="WP_226934941.1">
    <property type="nucleotide sequence ID" value="NZ_JACDXX010000006.1"/>
</dbReference>
<evidence type="ECO:0000313" key="9">
    <source>
        <dbReference type="EMBL" id="MCB5410037.1"/>
    </source>
</evidence>
<protein>
    <recommendedName>
        <fullName evidence="7">Tyrosine--tRNA ligase</fullName>
        <ecNumber evidence="7">6.1.1.1</ecNumber>
    </recommendedName>
    <alternativeName>
        <fullName evidence="7">Tyrosyl-tRNA synthetase</fullName>
        <shortName evidence="7">TyrRS</shortName>
    </alternativeName>
</protein>
<dbReference type="NCBIfam" id="TIGR00234">
    <property type="entry name" value="tyrS"/>
    <property type="match status" value="1"/>
</dbReference>
<comment type="subunit">
    <text evidence="7">Homodimer.</text>
</comment>
<dbReference type="HAMAP" id="MF_02006">
    <property type="entry name" value="Tyr_tRNA_synth_type1"/>
    <property type="match status" value="1"/>
</dbReference>
<evidence type="ECO:0000256" key="7">
    <source>
        <dbReference type="HAMAP-Rule" id="MF_02006"/>
    </source>
</evidence>
<dbReference type="EMBL" id="JACDXX010000006">
    <property type="protein sequence ID" value="MCB5410037.1"/>
    <property type="molecule type" value="Genomic_DNA"/>
</dbReference>
<dbReference type="InterPro" id="IPR036986">
    <property type="entry name" value="S4_RNA-bd_sf"/>
</dbReference>
<keyword evidence="1 7" id="KW-0436">Ligase</keyword>
<dbReference type="InterPro" id="IPR024088">
    <property type="entry name" value="Tyr-tRNA-ligase_bac-type"/>
</dbReference>
<keyword evidence="7" id="KW-0963">Cytoplasm</keyword>
<dbReference type="InterPro" id="IPR002307">
    <property type="entry name" value="Tyr-tRNA-ligase"/>
</dbReference>
<dbReference type="SUPFAM" id="SSF52374">
    <property type="entry name" value="Nucleotidylyl transferase"/>
    <property type="match status" value="1"/>
</dbReference>
<dbReference type="CDD" id="cd00805">
    <property type="entry name" value="TyrRS_core"/>
    <property type="match status" value="1"/>
</dbReference>
<comment type="caution">
    <text evidence="9">The sequence shown here is derived from an EMBL/GenBank/DDBJ whole genome shotgun (WGS) entry which is preliminary data.</text>
</comment>
<dbReference type="PRINTS" id="PR01040">
    <property type="entry name" value="TRNASYNTHTYR"/>
</dbReference>
<comment type="catalytic activity">
    <reaction evidence="6 7">
        <text>tRNA(Tyr) + L-tyrosine + ATP = L-tyrosyl-tRNA(Tyr) + AMP + diphosphate + H(+)</text>
        <dbReference type="Rhea" id="RHEA:10220"/>
        <dbReference type="Rhea" id="RHEA-COMP:9706"/>
        <dbReference type="Rhea" id="RHEA-COMP:9707"/>
        <dbReference type="ChEBI" id="CHEBI:15378"/>
        <dbReference type="ChEBI" id="CHEBI:30616"/>
        <dbReference type="ChEBI" id="CHEBI:33019"/>
        <dbReference type="ChEBI" id="CHEBI:58315"/>
        <dbReference type="ChEBI" id="CHEBI:78442"/>
        <dbReference type="ChEBI" id="CHEBI:78536"/>
        <dbReference type="ChEBI" id="CHEBI:456215"/>
        <dbReference type="EC" id="6.1.1.1"/>
    </reaction>
</comment>
<comment type="similarity">
    <text evidence="7">Belongs to the class-I aminoacyl-tRNA synthetase family. TyrS type 1 subfamily.</text>
</comment>
<keyword evidence="4 7" id="KW-0648">Protein biosynthesis</keyword>
<dbReference type="GO" id="GO:0004831">
    <property type="term" value="F:tyrosine-tRNA ligase activity"/>
    <property type="evidence" value="ECO:0007669"/>
    <property type="project" value="UniProtKB-EC"/>
</dbReference>
<evidence type="ECO:0000256" key="4">
    <source>
        <dbReference type="ARBA" id="ARBA00022917"/>
    </source>
</evidence>
<feature type="binding site" evidence="7">
    <location>
        <position position="240"/>
    </location>
    <ligand>
        <name>ATP</name>
        <dbReference type="ChEBI" id="CHEBI:30616"/>
    </ligand>
</feature>
<keyword evidence="5 7" id="KW-0030">Aminoacyl-tRNA synthetase</keyword>
<dbReference type="InterPro" id="IPR014729">
    <property type="entry name" value="Rossmann-like_a/b/a_fold"/>
</dbReference>
<feature type="binding site" evidence="7">
    <location>
        <position position="40"/>
    </location>
    <ligand>
        <name>L-tyrosine</name>
        <dbReference type="ChEBI" id="CHEBI:58315"/>
    </ligand>
</feature>
<evidence type="ECO:0000256" key="3">
    <source>
        <dbReference type="ARBA" id="ARBA00022840"/>
    </source>
</evidence>
<dbReference type="PANTHER" id="PTHR11766:SF0">
    <property type="entry name" value="TYROSINE--TRNA LIGASE, MITOCHONDRIAL"/>
    <property type="match status" value="1"/>
</dbReference>
<feature type="binding site" evidence="7">
    <location>
        <position position="181"/>
    </location>
    <ligand>
        <name>L-tyrosine</name>
        <dbReference type="ChEBI" id="CHEBI:58315"/>
    </ligand>
</feature>
<feature type="short sequence motif" description="'HIGH' region" evidence="7">
    <location>
        <begin position="45"/>
        <end position="54"/>
    </location>
</feature>
<dbReference type="Gene3D" id="3.10.290.10">
    <property type="entry name" value="RNA-binding S4 domain"/>
    <property type="match status" value="1"/>
</dbReference>
<sequence>MVYHPKSEFLRVMFERGFVADCTDYQALDEALIKGVVPAYIGYDATAASLHVGHLMNIMVLRWLQKTGHKPITLMGGGTTKVGDPSFRSDERPLLTPEKIDENIAGMGRVFAKYLSYGDGPTDAIMLNNAEWLDNLNYLEFLRDIGRHFSVNRMLSFESVKSRLDREQSLSFLEFNYMILQAYDFLELNRRYGCVLQMGGSDQWGNIVNGVDLTRRVIDQQIWGLTTPLLTTSDGRKMGKSANGAVWLNDQMLSPYEFWQFWRNTTDADVGRFLKIFTELPVEECDRLAALQGSEINEAKVILANLATALLHGEEAAKAAEATAREAFSGVSIIDPDIIEKVKTARGNGPLTLDMLHEIIGLSLPSFVVSLDDVNEGIPVLKLFVQTGLAASSKDAKRLFQEGGAKMNDEVLSDAGLRLSAADLAQPVKLTAGKKRHALVVLG</sequence>
<evidence type="ECO:0000256" key="1">
    <source>
        <dbReference type="ARBA" id="ARBA00022598"/>
    </source>
</evidence>
<evidence type="ECO:0000256" key="5">
    <source>
        <dbReference type="ARBA" id="ARBA00023146"/>
    </source>
</evidence>